<dbReference type="RefSeq" id="WP_378939428.1">
    <property type="nucleotide sequence ID" value="NZ_JBHLVO010000047.1"/>
</dbReference>
<dbReference type="InterPro" id="IPR010897">
    <property type="entry name" value="Spore_II_P"/>
</dbReference>
<dbReference type="Pfam" id="PF07454">
    <property type="entry name" value="SpoIIP"/>
    <property type="match status" value="1"/>
</dbReference>
<feature type="transmembrane region" description="Helical" evidence="1">
    <location>
        <begin position="12"/>
        <end position="36"/>
    </location>
</feature>
<keyword evidence="1" id="KW-1133">Transmembrane helix</keyword>
<dbReference type="Proteomes" id="UP001589854">
    <property type="component" value="Unassembled WGS sequence"/>
</dbReference>
<sequence>MKKIPEKLKNKPIIAILLILSIILFLLCTLSIFVLASVSQYEEKISGNAQFNQAFSVVENILLNRKPIHEEVLKETEPDENDHSLTDYKRDRIKTSHVELSPSMDMLLKENEVSIKDLEGMSRKLESLTEQLDEPIHSTFGKEVVYVYHSHSRESFLPYLGKEDPEAAFHSEVNITLVGQMLENSLQQRGIGTQSDSTDVVQILSDRGLTYNNSYYVSREIAMSAMEENKNLEILLDIHRDSLRREATTISINGESHAKLLFVVGTGHRDYKKNKRFSEAINTLLEKNYHGLSKGVLEKDNNQGNGVYNQDLSPNSVIVEIGGVDNNIEEINRTVRILADMISEYYWHGETGREI</sequence>
<keyword evidence="3" id="KW-1185">Reference proteome</keyword>
<name>A0ABV6GMR2_9BACI</name>
<keyword evidence="1" id="KW-0472">Membrane</keyword>
<reference evidence="2 3" key="1">
    <citation type="submission" date="2024-09" db="EMBL/GenBank/DDBJ databases">
        <authorList>
            <person name="Sun Q."/>
            <person name="Mori K."/>
        </authorList>
    </citation>
    <scope>NUCLEOTIDE SEQUENCE [LARGE SCALE GENOMIC DNA]</scope>
    <source>
        <strain evidence="2 3">CCM 7228</strain>
    </source>
</reference>
<organism evidence="2 3">
    <name type="scientific">Metabacillus herbersteinensis</name>
    <dbReference type="NCBI Taxonomy" id="283816"/>
    <lineage>
        <taxon>Bacteria</taxon>
        <taxon>Bacillati</taxon>
        <taxon>Bacillota</taxon>
        <taxon>Bacilli</taxon>
        <taxon>Bacillales</taxon>
        <taxon>Bacillaceae</taxon>
        <taxon>Metabacillus</taxon>
    </lineage>
</organism>
<comment type="caution">
    <text evidence="2">The sequence shown here is derived from an EMBL/GenBank/DDBJ whole genome shotgun (WGS) entry which is preliminary data.</text>
</comment>
<evidence type="ECO:0000313" key="2">
    <source>
        <dbReference type="EMBL" id="MFC0274810.1"/>
    </source>
</evidence>
<accession>A0ABV6GMR2</accession>
<protein>
    <submittedName>
        <fullName evidence="2">Stage II sporulation protein P</fullName>
    </submittedName>
</protein>
<dbReference type="EMBL" id="JBHLVO010000047">
    <property type="protein sequence ID" value="MFC0274810.1"/>
    <property type="molecule type" value="Genomic_DNA"/>
</dbReference>
<proteinExistence type="predicted"/>
<keyword evidence="1" id="KW-0812">Transmembrane</keyword>
<gene>
    <name evidence="2" type="primary">spoIIP</name>
    <name evidence="2" type="ORF">ACFFIX_26220</name>
</gene>
<dbReference type="NCBIfam" id="TIGR02867">
    <property type="entry name" value="spore_II_P"/>
    <property type="match status" value="1"/>
</dbReference>
<evidence type="ECO:0000313" key="3">
    <source>
        <dbReference type="Proteomes" id="UP001589854"/>
    </source>
</evidence>
<evidence type="ECO:0000256" key="1">
    <source>
        <dbReference type="SAM" id="Phobius"/>
    </source>
</evidence>
<dbReference type="SUPFAM" id="SSF53187">
    <property type="entry name" value="Zn-dependent exopeptidases"/>
    <property type="match status" value="1"/>
</dbReference>